<keyword evidence="3" id="KW-1185">Reference proteome</keyword>
<evidence type="ECO:0000313" key="2">
    <source>
        <dbReference type="EMBL" id="KAB7730527.1"/>
    </source>
</evidence>
<protein>
    <submittedName>
        <fullName evidence="2">DoxX family protein</fullName>
    </submittedName>
</protein>
<comment type="caution">
    <text evidence="2">The sequence shown here is derived from an EMBL/GenBank/DDBJ whole genome shotgun (WGS) entry which is preliminary data.</text>
</comment>
<evidence type="ECO:0000313" key="3">
    <source>
        <dbReference type="Proteomes" id="UP000488299"/>
    </source>
</evidence>
<evidence type="ECO:0000256" key="1">
    <source>
        <dbReference type="SAM" id="Phobius"/>
    </source>
</evidence>
<keyword evidence="1" id="KW-0812">Transmembrane</keyword>
<keyword evidence="1" id="KW-0472">Membrane</keyword>
<accession>A0A7J5U013</accession>
<feature type="transmembrane region" description="Helical" evidence="1">
    <location>
        <begin position="168"/>
        <end position="189"/>
    </location>
</feature>
<dbReference type="EMBL" id="WELI01000005">
    <property type="protein sequence ID" value="KAB7730527.1"/>
    <property type="molecule type" value="Genomic_DNA"/>
</dbReference>
<keyword evidence="1" id="KW-1133">Transmembrane helix</keyword>
<sequence>MFRHMAITFLLSQLYCQAKQNRWMRYFTGFNRVALALGFLPSGYVKIAGERFTSLSNNHPMGHYLEALFHTGYYYTFIGVAQMTAAILLLIPRTALLGAMLYFPIILNICILSFSVRFDGSLVSSPLMVLANLYLLCWDYDRLKGILLPDPRTVLVNRSKGVSNEFPLAFFGGGLITVVTVGFTVLNLFDMKPYNTLNDCQQNCRDSRNPAACAEFCDCIHQQGQPLNRCLDAYNRAVAAQPNGTWVAPRK</sequence>
<dbReference type="AlphaFoldDB" id="A0A7J5U013"/>
<name>A0A7J5U013_9BACT</name>
<reference evidence="2 3" key="1">
    <citation type="submission" date="2019-10" db="EMBL/GenBank/DDBJ databases">
        <title>Rudanella paleaurantiibacter sp. nov., isolated from sludge.</title>
        <authorList>
            <person name="Xu S.Q."/>
        </authorList>
    </citation>
    <scope>NUCLEOTIDE SEQUENCE [LARGE SCALE GENOMIC DNA]</scope>
    <source>
        <strain evidence="2 3">HX-22-17</strain>
    </source>
</reference>
<gene>
    <name evidence="2" type="ORF">F5984_14835</name>
</gene>
<feature type="transmembrane region" description="Helical" evidence="1">
    <location>
        <begin position="99"/>
        <end position="118"/>
    </location>
</feature>
<feature type="transmembrane region" description="Helical" evidence="1">
    <location>
        <begin position="73"/>
        <end position="92"/>
    </location>
</feature>
<proteinExistence type="predicted"/>
<dbReference type="Proteomes" id="UP000488299">
    <property type="component" value="Unassembled WGS sequence"/>
</dbReference>
<organism evidence="2 3">
    <name type="scientific">Rudanella paleaurantiibacter</name>
    <dbReference type="NCBI Taxonomy" id="2614655"/>
    <lineage>
        <taxon>Bacteria</taxon>
        <taxon>Pseudomonadati</taxon>
        <taxon>Bacteroidota</taxon>
        <taxon>Cytophagia</taxon>
        <taxon>Cytophagales</taxon>
        <taxon>Cytophagaceae</taxon>
        <taxon>Rudanella</taxon>
    </lineage>
</organism>